<dbReference type="WBParaSite" id="jg3551">
    <property type="protein sequence ID" value="jg3551"/>
    <property type="gene ID" value="jg3551"/>
</dbReference>
<name>A0A915E9P3_9BILA</name>
<feature type="domain" description="MADF" evidence="2">
    <location>
        <begin position="269"/>
        <end position="367"/>
    </location>
</feature>
<dbReference type="AlphaFoldDB" id="A0A915E9P3"/>
<evidence type="ECO:0000259" key="2">
    <source>
        <dbReference type="PROSITE" id="PS51029"/>
    </source>
</evidence>
<feature type="domain" description="MADF" evidence="2">
    <location>
        <begin position="550"/>
        <end position="651"/>
    </location>
</feature>
<feature type="region of interest" description="Disordered" evidence="1">
    <location>
        <begin position="366"/>
        <end position="422"/>
    </location>
</feature>
<feature type="domain" description="MADF" evidence="2">
    <location>
        <begin position="111"/>
        <end position="203"/>
    </location>
</feature>
<protein>
    <submittedName>
        <fullName evidence="4">MADF domain-containing protein</fullName>
    </submittedName>
</protein>
<dbReference type="PROSITE" id="PS51029">
    <property type="entry name" value="MADF"/>
    <property type="match status" value="3"/>
</dbReference>
<evidence type="ECO:0000256" key="1">
    <source>
        <dbReference type="SAM" id="MobiDB-lite"/>
    </source>
</evidence>
<proteinExistence type="predicted"/>
<feature type="compositionally biased region" description="Basic and acidic residues" evidence="1">
    <location>
        <begin position="666"/>
        <end position="675"/>
    </location>
</feature>
<feature type="compositionally biased region" description="Low complexity" evidence="1">
    <location>
        <begin position="682"/>
        <end position="696"/>
    </location>
</feature>
<accession>A0A915E9P3</accession>
<feature type="compositionally biased region" description="Polar residues" evidence="1">
    <location>
        <begin position="385"/>
        <end position="402"/>
    </location>
</feature>
<keyword evidence="3" id="KW-1185">Reference proteome</keyword>
<feature type="region of interest" description="Disordered" evidence="1">
    <location>
        <begin position="452"/>
        <end position="485"/>
    </location>
</feature>
<dbReference type="Pfam" id="PF10545">
    <property type="entry name" value="MADF_DNA_bdg"/>
    <property type="match status" value="3"/>
</dbReference>
<feature type="region of interest" description="Disordered" evidence="1">
    <location>
        <begin position="651"/>
        <end position="699"/>
    </location>
</feature>
<feature type="compositionally biased region" description="Low complexity" evidence="1">
    <location>
        <begin position="234"/>
        <end position="249"/>
    </location>
</feature>
<dbReference type="SMART" id="SM00595">
    <property type="entry name" value="MADF"/>
    <property type="match status" value="3"/>
</dbReference>
<dbReference type="InterPro" id="IPR006578">
    <property type="entry name" value="MADF-dom"/>
</dbReference>
<sequence>MANRRSTFYSFWQEYSKWTACIRCLSGSMCSRGCHNRWSISLDGNSGSYSCLRSLPSRLCGSSDCADALMHAVAGGEDFKNILCIFIRKLKFHKTTFCPKMPVWNEENHQRLIEAYKNHKPIWKKTNLSSENKHVLQITSAVNLHQGGDKFSAKEVADRLSYVVIQFLRHVRQIRVKERRGVSDNKQHWKYFNSLQFLAEFDTESVYAQDEIAEESCSNAQKEPPHVPKRTKRSAQTSQSKTQSVSDSSALSKQNEISNNNWCDKLRVVLINEYEKHPRLWSPNHPEYLDPAQDRPKRTKLLEQITAEVNRQADTRFTNTDIRAQLNKLINRYRFSLKLLEKYADDEEMPPEWTLFQDMRFLGDTVLGDANNNQSKQQQNSNSSTGSETTSKHTYSPSNSNIDPEPHLPGQQDKESQSSNSSIKIEIKSDVDENDEPCFSPSRFNFCDEIKEENIDPPSPARSGHSDSSSATSSDNATFRIPPISGKRKGYVSKYLPRGLTNTSSPIVRTLRETKTEENLAENDVQMIPDVKIKEEPDPQPWWTNDKKLRLIAIYRNHPKMWCKSHPGYLKLTPNNRAERSRIFSQITNEFNQDEVYPFSESEIIRQITFLRKAYISCLREVDKAKKSGQTVHRPAWRFFEALRFFGDLGRPLERKPSSSETTDGPGKRPADVLEKKRKRNTSTSSSSSDDQPTSSKQRKIADENEYFLDLSSEESESAQGETDSADAKLNVELQTENNQSTVRTSTDDIARFGWGILSARVFHINIYRIFDIFILMLKTLAPDVNALRRAHLILINMNVSDHCNVHNHRSNKELHHEHRLFTVAEKQSQQKMEIHRSRQEVASFKTTKTARRTAWWWPSGRGPVGGGPVQGSRPSNDS</sequence>
<dbReference type="PANTHER" id="PTHR21505">
    <property type="entry name" value="MADF DOMAIN-CONTAINING PROTEIN-RELATED"/>
    <property type="match status" value="1"/>
</dbReference>
<feature type="compositionally biased region" description="Low complexity" evidence="1">
    <location>
        <begin position="371"/>
        <end position="384"/>
    </location>
</feature>
<dbReference type="PANTHER" id="PTHR21505:SF12">
    <property type="entry name" value="MADF DOMAIN-CONTAINING PROTEIN-RELATED"/>
    <property type="match status" value="1"/>
</dbReference>
<organism evidence="3 4">
    <name type="scientific">Ditylenchus dipsaci</name>
    <dbReference type="NCBI Taxonomy" id="166011"/>
    <lineage>
        <taxon>Eukaryota</taxon>
        <taxon>Metazoa</taxon>
        <taxon>Ecdysozoa</taxon>
        <taxon>Nematoda</taxon>
        <taxon>Chromadorea</taxon>
        <taxon>Rhabditida</taxon>
        <taxon>Tylenchina</taxon>
        <taxon>Tylenchomorpha</taxon>
        <taxon>Sphaerularioidea</taxon>
        <taxon>Anguinidae</taxon>
        <taxon>Anguininae</taxon>
        <taxon>Ditylenchus</taxon>
    </lineage>
</organism>
<feature type="region of interest" description="Disordered" evidence="1">
    <location>
        <begin position="857"/>
        <end position="879"/>
    </location>
</feature>
<reference evidence="4" key="1">
    <citation type="submission" date="2022-11" db="UniProtKB">
        <authorList>
            <consortium name="WormBaseParasite"/>
        </authorList>
    </citation>
    <scope>IDENTIFICATION</scope>
</reference>
<feature type="region of interest" description="Disordered" evidence="1">
    <location>
        <begin position="215"/>
        <end position="252"/>
    </location>
</feature>
<feature type="compositionally biased region" description="Low complexity" evidence="1">
    <location>
        <begin position="461"/>
        <end position="475"/>
    </location>
</feature>
<evidence type="ECO:0000313" key="4">
    <source>
        <dbReference type="WBParaSite" id="jg3551"/>
    </source>
</evidence>
<evidence type="ECO:0000313" key="3">
    <source>
        <dbReference type="Proteomes" id="UP000887574"/>
    </source>
</evidence>
<dbReference type="Proteomes" id="UP000887574">
    <property type="component" value="Unplaced"/>
</dbReference>